<comment type="subcellular location">
    <subcellularLocation>
        <location evidence="1">Membrane</location>
        <topology evidence="1">Multi-pass membrane protein</topology>
    </subcellularLocation>
</comment>
<feature type="domain" description="E3 UFM1-protein ligase 1-like" evidence="10">
    <location>
        <begin position="541"/>
        <end position="658"/>
    </location>
</feature>
<keyword evidence="13" id="KW-1185">Reference proteome</keyword>
<dbReference type="Pfam" id="PF25870">
    <property type="entry name" value="WHD_UFL1_5th"/>
    <property type="match status" value="1"/>
</dbReference>
<evidence type="ECO:0000313" key="13">
    <source>
        <dbReference type="Proteomes" id="UP000324091"/>
    </source>
</evidence>
<feature type="transmembrane region" description="Helical" evidence="8">
    <location>
        <begin position="1169"/>
        <end position="1191"/>
    </location>
</feature>
<sequence>MAAGWEEIRRLAADFQRAQFADSVQRLSERNCIEIISKLIQEKKLDVVHTLDGKEYITPTQISKEIRDELYIHGGRINIVDLQLSINVDWVHVESRACDIAKSDKGIQLVLGQLIDDTYLDRLADEVNDKLQEAGLISVAELCKIYDLPGDFLSEELLKRLGKLIQGEMDPYNRGVIFTPVFVARHKARIRGLFGAITRPTPVSIMIGMFGFQEHLFYSVLEELVISGRLKGNVVGGRQDKAVYIPDIYTKTQNTWVDSFLHQNGYLEFDALLRLGIPDPNNYIKKRFKSNKLLFLRAACISQMLVDQVEASVEEAVNSATWTDIQPILPSCLSVEDVGMVINQAIRNTNVHSSARVLGDTFVVSENFISNCLKFFDEAMQHKAQKDVKNNPVFLISEEDLKHASMLNESTAPSKKEKKEAERKTKTTVGSGSTKAGGGGNAREIRIRKTKKKGRRDEESDEETGMSMQDRGKQPEAVFMSQEDLISVLGERVSDCPEEILYELAEHLVRPLNKTYQEILREVSMSSTSTPSRANKKKSTKDLQEEITNLYNNIRLFDKGTKLFSEEIQVLISKHILKTLCTDVTNILFNFLAGDMMMSVENPNTISSEVRVKILSKLPEDTRGPLMKLHNCLNGRTTEDFLTNIEACTEVCGFMLKKGDKKKERQVLFLHRQALMEQLKESEDPALVLHLTSVLLFQASTQCMLHAPGRCVPQIINILTGRIPTEQQQILSTYQNLVVKQLVSQSMNRKQEEADQSEEWDEEARSVQHELLVLTPQVKDLPLAQKKNTTTDSITTRSRHSNKPKGMSSSTEIKKKHVRFASMEDNDDDEQEEDTLFDKRRDVKGLKSALKTSKGAAKCRCEQRVEVVGGSRGGPGACGRWMVTFTLCASFLSLGMSISVLGPTFEDLAVNVKKNISNISYIFVGRSVGYICGSLIGSALFDCMNPHLLLGGNVLILNLWGEQASPHMQALHFSFAAGAFMSPIVAKMIFGPDGNSSIGILASNSTAVVTSEQINKAPDVHAIVSTLKSMWAYIVIGSFILLISFLFFILYSSSTVTREKARTVSGKPFVSQHHTVLVGLLFFFFFAYVGAEVAFGSFIFTFAKDYACMPFSQAAMLNSFFWAMFATCRGLAIFFAACIYPGTMILISLVGSTVSSLLLCLFSKNKMVLWACTGLYGASMATTFPSGISWLEQYTTVKASTAGVFVVGAALGEMVLPALVGLLSGTLQDQPVLMYLSLITATFTSILFPVMYKLASAPGEQSRKPRMRGRLDADDSEYRQALLDSGANDEEEDNDIDQWNDADFEVIEMDDAAISPSKVSSAPEITAACTSQGIESVGGTSISNPASLIGDSPRRKLLLTLDREKKD</sequence>
<evidence type="ECO:0000256" key="6">
    <source>
        <dbReference type="ARBA" id="ARBA00031516"/>
    </source>
</evidence>
<dbReference type="InterPro" id="IPR056580">
    <property type="entry name" value="Ufl1_dom"/>
</dbReference>
<dbReference type="Gene3D" id="1.20.1250.20">
    <property type="entry name" value="MFS general substrate transporter like domains"/>
    <property type="match status" value="1"/>
</dbReference>
<gene>
    <name evidence="12" type="ORF">D4764_19G0000170</name>
</gene>
<feature type="transmembrane region" description="Helical" evidence="8">
    <location>
        <begin position="881"/>
        <end position="901"/>
    </location>
</feature>
<dbReference type="GO" id="GO:0005789">
    <property type="term" value="C:endoplasmic reticulum membrane"/>
    <property type="evidence" value="ECO:0007669"/>
    <property type="project" value="TreeGrafter"/>
</dbReference>
<organism evidence="12 13">
    <name type="scientific">Takifugu flavidus</name>
    <name type="common">sansaifugu</name>
    <dbReference type="NCBI Taxonomy" id="433684"/>
    <lineage>
        <taxon>Eukaryota</taxon>
        <taxon>Metazoa</taxon>
        <taxon>Chordata</taxon>
        <taxon>Craniata</taxon>
        <taxon>Vertebrata</taxon>
        <taxon>Euteleostomi</taxon>
        <taxon>Actinopterygii</taxon>
        <taxon>Neopterygii</taxon>
        <taxon>Teleostei</taxon>
        <taxon>Neoteleostei</taxon>
        <taxon>Acanthomorphata</taxon>
        <taxon>Eupercaria</taxon>
        <taxon>Tetraodontiformes</taxon>
        <taxon>Tetradontoidea</taxon>
        <taxon>Tetraodontidae</taxon>
        <taxon>Takifugu</taxon>
    </lineage>
</organism>
<dbReference type="FunFam" id="1.20.1250.20:FF:000508">
    <property type="entry name" value="Sodium-dependent glucose transporter 1"/>
    <property type="match status" value="1"/>
</dbReference>
<dbReference type="InterPro" id="IPR056761">
    <property type="entry name" value="Ufl1-like_C"/>
</dbReference>
<comment type="similarity">
    <text evidence="2">Belongs to the UFL1 family.</text>
</comment>
<dbReference type="Proteomes" id="UP000324091">
    <property type="component" value="Chromosome 19"/>
</dbReference>
<proteinExistence type="inferred from homology"/>
<evidence type="ECO:0000259" key="10">
    <source>
        <dbReference type="Pfam" id="PF23659"/>
    </source>
</evidence>
<dbReference type="Pfam" id="PF23659">
    <property type="entry name" value="UFL1"/>
    <property type="match status" value="1"/>
</dbReference>
<keyword evidence="12" id="KW-0436">Ligase</keyword>
<evidence type="ECO:0000259" key="9">
    <source>
        <dbReference type="Pfam" id="PF09743"/>
    </source>
</evidence>
<feature type="region of interest" description="Disordered" evidence="7">
    <location>
        <begin position="405"/>
        <end position="476"/>
    </location>
</feature>
<reference evidence="12 13" key="1">
    <citation type="submission" date="2019-04" db="EMBL/GenBank/DDBJ databases">
        <title>Chromosome genome assembly for Takifugu flavidus.</title>
        <authorList>
            <person name="Xiao S."/>
        </authorList>
    </citation>
    <scope>NUCLEOTIDE SEQUENCE [LARGE SCALE GENOMIC DNA]</scope>
    <source>
        <strain evidence="12">HTHZ2018</strain>
        <tissue evidence="12">Muscle</tissue>
    </source>
</reference>
<name>A0A5C6NNI6_9TELE</name>
<comment type="caution">
    <text evidence="12">The sequence shown here is derived from an EMBL/GenBank/DDBJ whole genome shotgun (WGS) entry which is preliminary data.</text>
</comment>
<dbReference type="InterPro" id="IPR056579">
    <property type="entry name" value="Ufl1_N"/>
</dbReference>
<dbReference type="GO" id="GO:0032434">
    <property type="term" value="P:regulation of proteasomal ubiquitin-dependent protein catabolic process"/>
    <property type="evidence" value="ECO:0007669"/>
    <property type="project" value="TreeGrafter"/>
</dbReference>
<dbReference type="GO" id="GO:0034976">
    <property type="term" value="P:response to endoplasmic reticulum stress"/>
    <property type="evidence" value="ECO:0007669"/>
    <property type="project" value="TreeGrafter"/>
</dbReference>
<keyword evidence="4" id="KW-0808">Transferase</keyword>
<feature type="region of interest" description="Disordered" evidence="7">
    <location>
        <begin position="785"/>
        <end position="812"/>
    </location>
</feature>
<feature type="domain" description="E3 UFM1-protein ligase 1-like N-terminal" evidence="9">
    <location>
        <begin position="7"/>
        <end position="284"/>
    </location>
</feature>
<evidence type="ECO:0000256" key="1">
    <source>
        <dbReference type="ARBA" id="ARBA00004141"/>
    </source>
</evidence>
<keyword evidence="8" id="KW-1133">Transmembrane helix</keyword>
<dbReference type="SUPFAM" id="SSF103473">
    <property type="entry name" value="MFS general substrate transporter"/>
    <property type="match status" value="1"/>
</dbReference>
<accession>A0A5C6NNI6</accession>
<protein>
    <recommendedName>
        <fullName evidence="3">E3 UFM1-protein ligase 1</fullName>
    </recommendedName>
    <alternativeName>
        <fullName evidence="6">E3 UFM1-protein transferase 1</fullName>
    </alternativeName>
</protein>
<feature type="domain" description="E3 UFM1-protein ligase-like C-terminal" evidence="11">
    <location>
        <begin position="664"/>
        <end position="781"/>
    </location>
</feature>
<dbReference type="GO" id="GO:1990592">
    <property type="term" value="P:protein K69-linked ufmylation"/>
    <property type="evidence" value="ECO:0007669"/>
    <property type="project" value="TreeGrafter"/>
</dbReference>
<evidence type="ECO:0000256" key="7">
    <source>
        <dbReference type="SAM" id="MobiDB-lite"/>
    </source>
</evidence>
<evidence type="ECO:0000256" key="2">
    <source>
        <dbReference type="ARBA" id="ARBA00010789"/>
    </source>
</evidence>
<keyword evidence="5" id="KW-0833">Ubl conjugation pathway</keyword>
<dbReference type="InterPro" id="IPR018611">
    <property type="entry name" value="Ufl1"/>
</dbReference>
<evidence type="ECO:0000256" key="8">
    <source>
        <dbReference type="SAM" id="Phobius"/>
    </source>
</evidence>
<dbReference type="EMBL" id="RHFK02000011">
    <property type="protein sequence ID" value="TWW68219.1"/>
    <property type="molecule type" value="Genomic_DNA"/>
</dbReference>
<feature type="transmembrane region" description="Helical" evidence="8">
    <location>
        <begin position="1203"/>
        <end position="1225"/>
    </location>
</feature>
<feature type="transmembrane region" description="Helical" evidence="8">
    <location>
        <begin position="1031"/>
        <end position="1051"/>
    </location>
</feature>
<dbReference type="PANTHER" id="PTHR31057">
    <property type="entry name" value="E3 UFM1-PROTEIN LIGASE 1"/>
    <property type="match status" value="1"/>
</dbReference>
<feature type="compositionally biased region" description="Basic and acidic residues" evidence="7">
    <location>
        <begin position="414"/>
        <end position="425"/>
    </location>
</feature>
<evidence type="ECO:0000259" key="11">
    <source>
        <dbReference type="Pfam" id="PF25041"/>
    </source>
</evidence>
<evidence type="ECO:0000313" key="12">
    <source>
        <dbReference type="EMBL" id="TWW68219.1"/>
    </source>
</evidence>
<dbReference type="InterPro" id="IPR036259">
    <property type="entry name" value="MFS_trans_sf"/>
</dbReference>
<dbReference type="GO" id="GO:0061666">
    <property type="term" value="F:UFM1 ligase activity"/>
    <property type="evidence" value="ECO:0007669"/>
    <property type="project" value="InterPro"/>
</dbReference>
<evidence type="ECO:0000256" key="3">
    <source>
        <dbReference type="ARBA" id="ARBA00019780"/>
    </source>
</evidence>
<keyword evidence="8" id="KW-0812">Transmembrane</keyword>
<dbReference type="Pfam" id="PF09743">
    <property type="entry name" value="E3_UFM1_ligase"/>
    <property type="match status" value="1"/>
</dbReference>
<evidence type="ECO:0000256" key="5">
    <source>
        <dbReference type="ARBA" id="ARBA00022786"/>
    </source>
</evidence>
<dbReference type="GO" id="GO:0016874">
    <property type="term" value="F:ligase activity"/>
    <property type="evidence" value="ECO:0007669"/>
    <property type="project" value="UniProtKB-KW"/>
</dbReference>
<feature type="transmembrane region" description="Helical" evidence="8">
    <location>
        <begin position="1232"/>
        <end position="1252"/>
    </location>
</feature>
<feature type="transmembrane region" description="Helical" evidence="8">
    <location>
        <begin position="1076"/>
        <end position="1103"/>
    </location>
</feature>
<feature type="compositionally biased region" description="Polar residues" evidence="7">
    <location>
        <begin position="786"/>
        <end position="796"/>
    </location>
</feature>
<keyword evidence="8" id="KW-0472">Membrane</keyword>
<dbReference type="Pfam" id="PF25041">
    <property type="entry name" value="UFL1_C"/>
    <property type="match status" value="1"/>
</dbReference>
<evidence type="ECO:0000256" key="4">
    <source>
        <dbReference type="ARBA" id="ARBA00022679"/>
    </source>
</evidence>
<dbReference type="PANTHER" id="PTHR31057:SF0">
    <property type="entry name" value="E3 UFM1-PROTEIN LIGASE 1"/>
    <property type="match status" value="1"/>
</dbReference>
<feature type="transmembrane region" description="Helical" evidence="8">
    <location>
        <begin position="921"/>
        <end position="941"/>
    </location>
</feature>